<sequence length="103" mass="11120">DRIVLVDFYAEQLHSWCGPCHALSPVLKKLTTERVAGSGCKLDLVTVDIEDEANGGLALGQQYKASPLIRALPTVYAFRGGKPLTSFVGALNESGVEEFLDKL</sequence>
<organism evidence="2 3">
    <name type="scientific">Mycena metata</name>
    <dbReference type="NCBI Taxonomy" id="1033252"/>
    <lineage>
        <taxon>Eukaryota</taxon>
        <taxon>Fungi</taxon>
        <taxon>Dikarya</taxon>
        <taxon>Basidiomycota</taxon>
        <taxon>Agaricomycotina</taxon>
        <taxon>Agaricomycetes</taxon>
        <taxon>Agaricomycetidae</taxon>
        <taxon>Agaricales</taxon>
        <taxon>Marasmiineae</taxon>
        <taxon>Mycenaceae</taxon>
        <taxon>Mycena</taxon>
    </lineage>
</organism>
<dbReference type="GO" id="GO:0015035">
    <property type="term" value="F:protein-disulfide reductase activity"/>
    <property type="evidence" value="ECO:0007669"/>
    <property type="project" value="TreeGrafter"/>
</dbReference>
<feature type="non-terminal residue" evidence="2">
    <location>
        <position position="1"/>
    </location>
</feature>
<dbReference type="Proteomes" id="UP001215598">
    <property type="component" value="Unassembled WGS sequence"/>
</dbReference>
<evidence type="ECO:0000259" key="1">
    <source>
        <dbReference type="PROSITE" id="PS51352"/>
    </source>
</evidence>
<evidence type="ECO:0000313" key="3">
    <source>
        <dbReference type="Proteomes" id="UP001215598"/>
    </source>
</evidence>
<comment type="caution">
    <text evidence="2">The sequence shown here is derived from an EMBL/GenBank/DDBJ whole genome shotgun (WGS) entry which is preliminary data.</text>
</comment>
<dbReference type="Gene3D" id="3.40.30.10">
    <property type="entry name" value="Glutaredoxin"/>
    <property type="match status" value="1"/>
</dbReference>
<gene>
    <name evidence="2" type="ORF">B0H16DRAFT_1303154</name>
</gene>
<dbReference type="PANTHER" id="PTHR45663">
    <property type="entry name" value="GEO12009P1"/>
    <property type="match status" value="1"/>
</dbReference>
<dbReference type="PANTHER" id="PTHR45663:SF11">
    <property type="entry name" value="GEO12009P1"/>
    <property type="match status" value="1"/>
</dbReference>
<dbReference type="Pfam" id="PF00085">
    <property type="entry name" value="Thioredoxin"/>
    <property type="match status" value="1"/>
</dbReference>
<dbReference type="CDD" id="cd02947">
    <property type="entry name" value="TRX_family"/>
    <property type="match status" value="1"/>
</dbReference>
<feature type="domain" description="Thioredoxin" evidence="1">
    <location>
        <begin position="1"/>
        <end position="103"/>
    </location>
</feature>
<dbReference type="AlphaFoldDB" id="A0AAD7K3S5"/>
<dbReference type="SUPFAM" id="SSF52833">
    <property type="entry name" value="Thioredoxin-like"/>
    <property type="match status" value="1"/>
</dbReference>
<dbReference type="GO" id="GO:0005737">
    <property type="term" value="C:cytoplasm"/>
    <property type="evidence" value="ECO:0007669"/>
    <property type="project" value="TreeGrafter"/>
</dbReference>
<proteinExistence type="predicted"/>
<reference evidence="2" key="1">
    <citation type="submission" date="2023-03" db="EMBL/GenBank/DDBJ databases">
        <title>Massive genome expansion in bonnet fungi (Mycena s.s.) driven by repeated elements and novel gene families across ecological guilds.</title>
        <authorList>
            <consortium name="Lawrence Berkeley National Laboratory"/>
            <person name="Harder C.B."/>
            <person name="Miyauchi S."/>
            <person name="Viragh M."/>
            <person name="Kuo A."/>
            <person name="Thoen E."/>
            <person name="Andreopoulos B."/>
            <person name="Lu D."/>
            <person name="Skrede I."/>
            <person name="Drula E."/>
            <person name="Henrissat B."/>
            <person name="Morin E."/>
            <person name="Kohler A."/>
            <person name="Barry K."/>
            <person name="LaButti K."/>
            <person name="Morin E."/>
            <person name="Salamov A."/>
            <person name="Lipzen A."/>
            <person name="Mereny Z."/>
            <person name="Hegedus B."/>
            <person name="Baldrian P."/>
            <person name="Stursova M."/>
            <person name="Weitz H."/>
            <person name="Taylor A."/>
            <person name="Grigoriev I.V."/>
            <person name="Nagy L.G."/>
            <person name="Martin F."/>
            <person name="Kauserud H."/>
        </authorList>
    </citation>
    <scope>NUCLEOTIDE SEQUENCE</scope>
    <source>
        <strain evidence="2">CBHHK182m</strain>
    </source>
</reference>
<dbReference type="InterPro" id="IPR013766">
    <property type="entry name" value="Thioredoxin_domain"/>
</dbReference>
<keyword evidence="3" id="KW-1185">Reference proteome</keyword>
<protein>
    <submittedName>
        <fullName evidence="2">Thioredoxin-like protein</fullName>
    </submittedName>
</protein>
<name>A0AAD7K3S5_9AGAR</name>
<evidence type="ECO:0000313" key="2">
    <source>
        <dbReference type="EMBL" id="KAJ7775152.1"/>
    </source>
</evidence>
<dbReference type="PROSITE" id="PS51352">
    <property type="entry name" value="THIOREDOXIN_2"/>
    <property type="match status" value="1"/>
</dbReference>
<accession>A0AAD7K3S5</accession>
<dbReference type="InterPro" id="IPR036249">
    <property type="entry name" value="Thioredoxin-like_sf"/>
</dbReference>
<dbReference type="EMBL" id="JARKIB010000011">
    <property type="protein sequence ID" value="KAJ7775152.1"/>
    <property type="molecule type" value="Genomic_DNA"/>
</dbReference>